<protein>
    <submittedName>
        <fullName evidence="4">Uncharacterized protein</fullName>
    </submittedName>
</protein>
<accession>A0ABP0XLC3</accession>
<dbReference type="Gene3D" id="3.90.730.10">
    <property type="entry name" value="Ribonuclease T2-like"/>
    <property type="match status" value="1"/>
</dbReference>
<reference evidence="4 5" key="1">
    <citation type="submission" date="2024-03" db="EMBL/GenBank/DDBJ databases">
        <authorList>
            <person name="Gkanogiannis A."/>
            <person name="Becerra Lopez-Lavalle L."/>
        </authorList>
    </citation>
    <scope>NUCLEOTIDE SEQUENCE [LARGE SCALE GENOMIC DNA]</scope>
</reference>
<proteinExistence type="inferred from homology"/>
<dbReference type="Proteomes" id="UP001642487">
    <property type="component" value="Chromosome 1"/>
</dbReference>
<evidence type="ECO:0000256" key="1">
    <source>
        <dbReference type="ARBA" id="ARBA00007469"/>
    </source>
</evidence>
<comment type="similarity">
    <text evidence="1 2">Belongs to the RNase T2 family.</text>
</comment>
<feature type="chain" id="PRO_5045203554" evidence="3">
    <location>
        <begin position="27"/>
        <end position="266"/>
    </location>
</feature>
<feature type="signal peptide" evidence="3">
    <location>
        <begin position="1"/>
        <end position="26"/>
    </location>
</feature>
<dbReference type="EMBL" id="OZ021735">
    <property type="protein sequence ID" value="CAK9308969.1"/>
    <property type="molecule type" value="Genomic_DNA"/>
</dbReference>
<dbReference type="InterPro" id="IPR036430">
    <property type="entry name" value="RNase_T2-like_sf"/>
</dbReference>
<evidence type="ECO:0000313" key="5">
    <source>
        <dbReference type="Proteomes" id="UP001642487"/>
    </source>
</evidence>
<dbReference type="PANTHER" id="PTHR11240:SF61">
    <property type="entry name" value="EXTRACELLULAR RIBONUCLEASE LE-LIKE ISOFORM X1"/>
    <property type="match status" value="1"/>
</dbReference>
<organism evidence="4 5">
    <name type="scientific">Citrullus colocynthis</name>
    <name type="common">colocynth</name>
    <dbReference type="NCBI Taxonomy" id="252529"/>
    <lineage>
        <taxon>Eukaryota</taxon>
        <taxon>Viridiplantae</taxon>
        <taxon>Streptophyta</taxon>
        <taxon>Embryophyta</taxon>
        <taxon>Tracheophyta</taxon>
        <taxon>Spermatophyta</taxon>
        <taxon>Magnoliopsida</taxon>
        <taxon>eudicotyledons</taxon>
        <taxon>Gunneridae</taxon>
        <taxon>Pentapetalae</taxon>
        <taxon>rosids</taxon>
        <taxon>fabids</taxon>
        <taxon>Cucurbitales</taxon>
        <taxon>Cucurbitaceae</taxon>
        <taxon>Benincaseae</taxon>
        <taxon>Citrullus</taxon>
    </lineage>
</organism>
<evidence type="ECO:0000256" key="3">
    <source>
        <dbReference type="SAM" id="SignalP"/>
    </source>
</evidence>
<keyword evidence="5" id="KW-1185">Reference proteome</keyword>
<gene>
    <name evidence="4" type="ORF">CITCOLO1_LOCUS490</name>
</gene>
<name>A0ABP0XLC3_9ROSI</name>
<dbReference type="Pfam" id="PF00445">
    <property type="entry name" value="Ribonuclease_T2"/>
    <property type="match status" value="1"/>
</dbReference>
<dbReference type="InterPro" id="IPR001568">
    <property type="entry name" value="RNase_T2-like"/>
</dbReference>
<keyword evidence="3" id="KW-0732">Signal</keyword>
<evidence type="ECO:0000256" key="2">
    <source>
        <dbReference type="RuleBase" id="RU004328"/>
    </source>
</evidence>
<sequence length="266" mass="30337">MWFMAKKKSLFILLSILILNLPIGNALDELEDDDTKTGDSLNELEEDIAFMKSKNDDSFHDLEEMKAVPFDYYQLVLQWQPATCSNVICLRPSSSRFSINGLWAASYSRPIGRCIGSKFLQPNITSIRKELDEDWPSLIISSNPAVWSEEWNTHGTCFETPTFKIADYFRLALYLFWRSDVEEALNKSGLQPINGRLYQTSDIETALTKSFNGKPALRCTLNLKYILQSQLAEVVLCFDKCLRNIDCPSKYSAATGCPSRILWLKT</sequence>
<dbReference type="PANTHER" id="PTHR11240">
    <property type="entry name" value="RIBONUCLEASE T2"/>
    <property type="match status" value="1"/>
</dbReference>
<evidence type="ECO:0000313" key="4">
    <source>
        <dbReference type="EMBL" id="CAK9308969.1"/>
    </source>
</evidence>
<dbReference type="SUPFAM" id="SSF55895">
    <property type="entry name" value="Ribonuclease Rh-like"/>
    <property type="match status" value="1"/>
</dbReference>